<dbReference type="InterPro" id="IPR021109">
    <property type="entry name" value="Peptidase_aspartic_dom_sf"/>
</dbReference>
<dbReference type="Proteomes" id="UP000007015">
    <property type="component" value="Chromosome 4"/>
</dbReference>
<feature type="region of interest" description="Disordered" evidence="1">
    <location>
        <begin position="755"/>
        <end position="810"/>
    </location>
</feature>
<gene>
    <name evidence="3" type="ORF">OsI_16788</name>
</gene>
<organism evidence="3 4">
    <name type="scientific">Oryza sativa subsp. indica</name>
    <name type="common">Rice</name>
    <dbReference type="NCBI Taxonomy" id="39946"/>
    <lineage>
        <taxon>Eukaryota</taxon>
        <taxon>Viridiplantae</taxon>
        <taxon>Streptophyta</taxon>
        <taxon>Embryophyta</taxon>
        <taxon>Tracheophyta</taxon>
        <taxon>Spermatophyta</taxon>
        <taxon>Magnoliopsida</taxon>
        <taxon>Liliopsida</taxon>
        <taxon>Poales</taxon>
        <taxon>Poaceae</taxon>
        <taxon>BOP clade</taxon>
        <taxon>Oryzoideae</taxon>
        <taxon>Oryzeae</taxon>
        <taxon>Oryzinae</taxon>
        <taxon>Oryza</taxon>
        <taxon>Oryza sativa</taxon>
    </lineage>
</organism>
<feature type="region of interest" description="Disordered" evidence="1">
    <location>
        <begin position="1076"/>
        <end position="1108"/>
    </location>
</feature>
<dbReference type="EMBL" id="CM000129">
    <property type="protein sequence ID" value="EEC77708.1"/>
    <property type="molecule type" value="Genomic_DNA"/>
</dbReference>
<evidence type="ECO:0000313" key="3">
    <source>
        <dbReference type="EMBL" id="EEC77708.1"/>
    </source>
</evidence>
<dbReference type="InterPro" id="IPR005162">
    <property type="entry name" value="Retrotrans_gag_dom"/>
</dbReference>
<reference evidence="3 4" key="1">
    <citation type="journal article" date="2005" name="PLoS Biol.">
        <title>The genomes of Oryza sativa: a history of duplications.</title>
        <authorList>
            <person name="Yu J."/>
            <person name="Wang J."/>
            <person name="Lin W."/>
            <person name="Li S."/>
            <person name="Li H."/>
            <person name="Zhou J."/>
            <person name="Ni P."/>
            <person name="Dong W."/>
            <person name="Hu S."/>
            <person name="Zeng C."/>
            <person name="Zhang J."/>
            <person name="Zhang Y."/>
            <person name="Li R."/>
            <person name="Xu Z."/>
            <person name="Li S."/>
            <person name="Li X."/>
            <person name="Zheng H."/>
            <person name="Cong L."/>
            <person name="Lin L."/>
            <person name="Yin J."/>
            <person name="Geng J."/>
            <person name="Li G."/>
            <person name="Shi J."/>
            <person name="Liu J."/>
            <person name="Lv H."/>
            <person name="Li J."/>
            <person name="Wang J."/>
            <person name="Deng Y."/>
            <person name="Ran L."/>
            <person name="Shi X."/>
            <person name="Wang X."/>
            <person name="Wu Q."/>
            <person name="Li C."/>
            <person name="Ren X."/>
            <person name="Wang J."/>
            <person name="Wang X."/>
            <person name="Li D."/>
            <person name="Liu D."/>
            <person name="Zhang X."/>
            <person name="Ji Z."/>
            <person name="Zhao W."/>
            <person name="Sun Y."/>
            <person name="Zhang Z."/>
            <person name="Bao J."/>
            <person name="Han Y."/>
            <person name="Dong L."/>
            <person name="Ji J."/>
            <person name="Chen P."/>
            <person name="Wu S."/>
            <person name="Liu J."/>
            <person name="Xiao Y."/>
            <person name="Bu D."/>
            <person name="Tan J."/>
            <person name="Yang L."/>
            <person name="Ye C."/>
            <person name="Zhang J."/>
            <person name="Xu J."/>
            <person name="Zhou Y."/>
            <person name="Yu Y."/>
            <person name="Zhang B."/>
            <person name="Zhuang S."/>
            <person name="Wei H."/>
            <person name="Liu B."/>
            <person name="Lei M."/>
            <person name="Yu H."/>
            <person name="Li Y."/>
            <person name="Xu H."/>
            <person name="Wei S."/>
            <person name="He X."/>
            <person name="Fang L."/>
            <person name="Zhang Z."/>
            <person name="Zhang Y."/>
            <person name="Huang X."/>
            <person name="Su Z."/>
            <person name="Tong W."/>
            <person name="Li J."/>
            <person name="Tong Z."/>
            <person name="Li S."/>
            <person name="Ye J."/>
            <person name="Wang L."/>
            <person name="Fang L."/>
            <person name="Lei T."/>
            <person name="Chen C."/>
            <person name="Chen H."/>
            <person name="Xu Z."/>
            <person name="Li H."/>
            <person name="Huang H."/>
            <person name="Zhang F."/>
            <person name="Xu H."/>
            <person name="Li N."/>
            <person name="Zhao C."/>
            <person name="Li S."/>
            <person name="Dong L."/>
            <person name="Huang Y."/>
            <person name="Li L."/>
            <person name="Xi Y."/>
            <person name="Qi Q."/>
            <person name="Li W."/>
            <person name="Zhang B."/>
            <person name="Hu W."/>
            <person name="Zhang Y."/>
            <person name="Tian X."/>
            <person name="Jiao Y."/>
            <person name="Liang X."/>
            <person name="Jin J."/>
            <person name="Gao L."/>
            <person name="Zheng W."/>
            <person name="Hao B."/>
            <person name="Liu S."/>
            <person name="Wang W."/>
            <person name="Yuan L."/>
            <person name="Cao M."/>
            <person name="McDermott J."/>
            <person name="Samudrala R."/>
            <person name="Wang J."/>
            <person name="Wong G.K."/>
            <person name="Yang H."/>
        </authorList>
    </citation>
    <scope>NUCLEOTIDE SEQUENCE [LARGE SCALE GENOMIC DNA]</scope>
    <source>
        <strain evidence="4">cv. 93-11</strain>
    </source>
</reference>
<dbReference type="Gene3D" id="2.40.70.10">
    <property type="entry name" value="Acid Proteases"/>
    <property type="match status" value="1"/>
</dbReference>
<feature type="compositionally biased region" description="Basic residues" evidence="1">
    <location>
        <begin position="1079"/>
        <end position="1089"/>
    </location>
</feature>
<protein>
    <recommendedName>
        <fullName evidence="2">Retrotransposon gag domain-containing protein</fullName>
    </recommendedName>
</protein>
<feature type="compositionally biased region" description="Basic and acidic residues" evidence="1">
    <location>
        <begin position="755"/>
        <end position="769"/>
    </location>
</feature>
<proteinExistence type="predicted"/>
<sequence length="1108" mass="125463">MLEVRTLLKEFVVAEIKGDIQAAQKLRTKAANRCSSTASLRASTPTFAPKPPSPTVQHMEVGLLEALEAVSDNLHRHISHARHMDSPHPLRNYRRKYHKVQRLHQLVSSRIAQSSVPEEDWSLDTSILIGKVCKYPSILEPPYDLFPDEWAHEPTKIKEKVRRAIMKEYWKRRYGEHILLPGPTISFDYNTYAPCQQSTWEPCLHLSAVGGSSDYNNNRRLKQISIEQTPRPMESELEKPYEAWHDLVAFPARWHPPKFRQFDRTGDAREHLAYFEAACGDTANNSSLLLRQFSGSLTGPAFHWYSRLPTGSIRSWASMKEVLKKHFVAMKKDFSIVELSQVRQRRDEAIDDYVIRFRNSFVRLAREMHLEDAIEMCVHGMQQHWSLEVSRREPKTFSALSSAVAATKLEFENSPQIMELYKNASAFDPAKHFSATKPSGGGSKPKAPAEANVARVFSTAPQGQVPMLGAKNEQARGRQRPSIQDLLKKQYIFRRELVKDMFNQLKEHRALNLPEPWRPDQVTMVDNPLYCPYHRYVGYAIEDCVAFKEWLQRAVNEKRINLDADAINPDYRAVNMVSVEPGSREQEGADIWVPLNQVEHQIARMMLTTTPAAHREVTHDTNKKMWNTVRRRPQFTGPPPRHPQMKPQPRTAPTTRRWPDPSRRRLPPCFVPFSKGDESFPRQGRELPTLVQFLPKNWGQASPISTKEAEEVAGSTPTPDVVSCNVAPCNVVLTYNDTTGASSDDVFTTREQETLHAKSDQTRVEEAHMNLRGGKTLPDPHKAKPSKVDKPIKEASPPGEAPETKARSKEKPDIDYNVLAHLKRIPALLSVYDALILVPDLREALIKALQTPEVYEVDMAKHRLFNNPLFVNEITFADEDNIIEGSDHNRPLYIEGNIGPAHLRRILIDPGSAVNILPVRSLTRAGFTTKDLEPTDMVICGFDNQGKSTLGAITVKIQMSTFSFKVHFFVIEANTSYSALLGRPWIHKYRVVPSTLHQCLKFLDGKGAQQRIVGNSSSYTIQESYHADAKYYFPVEENMQQLGRTAPAADVLIQPGTAMTPEVRRLIMSCSPIISKSSSRNRKCNRRGKSSLPVDLDSKLPSPAGASV</sequence>
<keyword evidence="4" id="KW-1185">Reference proteome</keyword>
<dbReference type="Gramene" id="BGIOSGA014648-TA">
    <property type="protein sequence ID" value="BGIOSGA014648-PA"/>
    <property type="gene ID" value="BGIOSGA014648"/>
</dbReference>
<evidence type="ECO:0000313" key="4">
    <source>
        <dbReference type="Proteomes" id="UP000007015"/>
    </source>
</evidence>
<dbReference type="OMA" id="APFITHR"/>
<feature type="domain" description="Retrotransposon gag" evidence="2">
    <location>
        <begin position="293"/>
        <end position="382"/>
    </location>
</feature>
<dbReference type="PANTHER" id="PTHR33240">
    <property type="entry name" value="OS08G0508500 PROTEIN"/>
    <property type="match status" value="1"/>
</dbReference>
<evidence type="ECO:0000256" key="1">
    <source>
        <dbReference type="SAM" id="MobiDB-lite"/>
    </source>
</evidence>
<dbReference type="CDD" id="cd00303">
    <property type="entry name" value="retropepsin_like"/>
    <property type="match status" value="1"/>
</dbReference>
<feature type="region of interest" description="Disordered" evidence="1">
    <location>
        <begin position="631"/>
        <end position="667"/>
    </location>
</feature>
<evidence type="ECO:0000259" key="2">
    <source>
        <dbReference type="Pfam" id="PF03732"/>
    </source>
</evidence>
<name>B8ASN9_ORYSI</name>
<dbReference type="SUPFAM" id="SSF50630">
    <property type="entry name" value="Acid proteases"/>
    <property type="match status" value="1"/>
</dbReference>
<dbReference type="HOGENOM" id="CLU_282198_0_0_1"/>
<accession>B8ASN9</accession>
<feature type="compositionally biased region" description="Basic and acidic residues" evidence="1">
    <location>
        <begin position="778"/>
        <end position="793"/>
    </location>
</feature>
<dbReference type="AlphaFoldDB" id="B8ASN9"/>
<dbReference type="Pfam" id="PF03732">
    <property type="entry name" value="Retrotrans_gag"/>
    <property type="match status" value="1"/>
</dbReference>
<dbReference type="PANTHER" id="PTHR33240:SF15">
    <property type="entry name" value="GAG-PRO-LIKE PROTEIN"/>
    <property type="match status" value="1"/>
</dbReference>